<comment type="function">
    <text evidence="2">Component of ribonuclease P, a ribonucleoprotein complex that generates mature tRNA molecules by cleaving their 5'-ends.</text>
</comment>
<keyword evidence="2" id="KW-0819">tRNA processing</keyword>
<protein>
    <recommendedName>
        <fullName evidence="2">Ribonuclease P protein subunit p29</fullName>
    </recommendedName>
</protein>
<evidence type="ECO:0000313" key="5">
    <source>
        <dbReference type="Proteomes" id="UP000327013"/>
    </source>
</evidence>
<dbReference type="InterPro" id="IPR002730">
    <property type="entry name" value="Rpp29/RNP1"/>
</dbReference>
<dbReference type="EMBL" id="VIBQ01000012">
    <property type="protein sequence ID" value="KAB8342838.1"/>
    <property type="molecule type" value="Genomic_DNA"/>
</dbReference>
<name>A0A5N6KS97_9ROSI</name>
<feature type="compositionally biased region" description="Polar residues" evidence="3">
    <location>
        <begin position="1"/>
        <end position="10"/>
    </location>
</feature>
<organism evidence="4 5">
    <name type="scientific">Carpinus fangiana</name>
    <dbReference type="NCBI Taxonomy" id="176857"/>
    <lineage>
        <taxon>Eukaryota</taxon>
        <taxon>Viridiplantae</taxon>
        <taxon>Streptophyta</taxon>
        <taxon>Embryophyta</taxon>
        <taxon>Tracheophyta</taxon>
        <taxon>Spermatophyta</taxon>
        <taxon>Magnoliopsida</taxon>
        <taxon>eudicotyledons</taxon>
        <taxon>Gunneridae</taxon>
        <taxon>Pentapetalae</taxon>
        <taxon>rosids</taxon>
        <taxon>fabids</taxon>
        <taxon>Fagales</taxon>
        <taxon>Betulaceae</taxon>
        <taxon>Carpinus</taxon>
    </lineage>
</organism>
<dbReference type="SMART" id="SM00538">
    <property type="entry name" value="POP4"/>
    <property type="match status" value="1"/>
</dbReference>
<dbReference type="PANTHER" id="PTHR13348:SF0">
    <property type="entry name" value="RIBONUCLEASE P PROTEIN SUBUNIT P29"/>
    <property type="match status" value="1"/>
</dbReference>
<sequence length="254" mass="28944">MATSSSQPTFTKKLLARAHSPESTKRIFAEKIQHKPFLLAPTTKEPASQFDARARRRQRRDALAQRKKRKPKPLSAREKREMHVYDIPAEQRKYAIYQGLHRLWCGYVREILNVPTIPGDDAAGPQELSEADKKKHVAALERFHVEPAFAGPKLASADFHGAKMSVVRSRCVSRVGVQGIVVRDTKFTFEIITTANELKTVPKEHTTFRIEVPLTEDANINVENLVFELQGSQFENRAPERATKKMKMHIPRDL</sequence>
<comment type="similarity">
    <text evidence="1">Belongs to the eukaryotic/archaeal RNase P protein component 1 family.</text>
</comment>
<comment type="subcellular location">
    <subcellularLocation>
        <location evidence="2">Nucleus</location>
        <location evidence="2">Nucleolus</location>
    </subcellularLocation>
</comment>
<evidence type="ECO:0000256" key="3">
    <source>
        <dbReference type="SAM" id="MobiDB-lite"/>
    </source>
</evidence>
<accession>A0A5N6KS97</accession>
<dbReference type="Pfam" id="PF01868">
    <property type="entry name" value="RNase_P-MRP_p29"/>
    <property type="match status" value="1"/>
</dbReference>
<evidence type="ECO:0000256" key="2">
    <source>
        <dbReference type="PIRNR" id="PIRNR027081"/>
    </source>
</evidence>
<dbReference type="InterPro" id="IPR036980">
    <property type="entry name" value="RNase_P/MRP_Rpp29_sf"/>
</dbReference>
<dbReference type="SUPFAM" id="SSF101744">
    <property type="entry name" value="Rof/RNase P subunit-like"/>
    <property type="match status" value="1"/>
</dbReference>
<dbReference type="Gene3D" id="2.30.30.210">
    <property type="entry name" value="Ribonuclease P/MRP, subunit p29"/>
    <property type="match status" value="1"/>
</dbReference>
<dbReference type="PANTHER" id="PTHR13348">
    <property type="entry name" value="RIBONUCLEASE P SUBUNIT P29"/>
    <property type="match status" value="1"/>
</dbReference>
<keyword evidence="2" id="KW-0539">Nucleus</keyword>
<comment type="subunit">
    <text evidence="2">Component of nuclear RNase P and RNase MRP.</text>
</comment>
<dbReference type="OrthoDB" id="124041at2759"/>
<reference evidence="4 5" key="1">
    <citation type="submission" date="2019-06" db="EMBL/GenBank/DDBJ databases">
        <title>A chromosomal-level reference genome of Carpinus fangiana (Coryloideae, Betulaceae).</title>
        <authorList>
            <person name="Yang X."/>
            <person name="Wang Z."/>
            <person name="Zhang L."/>
            <person name="Hao G."/>
            <person name="Liu J."/>
            <person name="Yang Y."/>
        </authorList>
    </citation>
    <scope>NUCLEOTIDE SEQUENCE [LARGE SCALE GENOMIC DNA]</scope>
    <source>
        <strain evidence="4">Cfa_2016G</strain>
        <tissue evidence="4">Leaf</tissue>
    </source>
</reference>
<dbReference type="PIRSF" id="PIRSF027081">
    <property type="entry name" value="RNase_P/MRP_p29_subunit"/>
    <property type="match status" value="1"/>
</dbReference>
<dbReference type="InterPro" id="IPR016848">
    <property type="entry name" value="RNase_P/MRP_Rpp29-subunit"/>
</dbReference>
<feature type="region of interest" description="Disordered" evidence="3">
    <location>
        <begin position="1"/>
        <end position="23"/>
    </location>
</feature>
<dbReference type="GO" id="GO:0005730">
    <property type="term" value="C:nucleolus"/>
    <property type="evidence" value="ECO:0007669"/>
    <property type="project" value="UniProtKB-SubCell"/>
</dbReference>
<evidence type="ECO:0000256" key="1">
    <source>
        <dbReference type="ARBA" id="ARBA00006181"/>
    </source>
</evidence>
<dbReference type="AlphaFoldDB" id="A0A5N6KS97"/>
<evidence type="ECO:0000313" key="4">
    <source>
        <dbReference type="EMBL" id="KAB8342838.1"/>
    </source>
</evidence>
<feature type="region of interest" description="Disordered" evidence="3">
    <location>
        <begin position="38"/>
        <end position="79"/>
    </location>
</feature>
<comment type="caution">
    <text evidence="4">The sequence shown here is derived from an EMBL/GenBank/DDBJ whole genome shotgun (WGS) entry which is preliminary data.</text>
</comment>
<dbReference type="GO" id="GO:0030677">
    <property type="term" value="C:ribonuclease P complex"/>
    <property type="evidence" value="ECO:0007669"/>
    <property type="project" value="UniProtKB-UniRule"/>
</dbReference>
<proteinExistence type="inferred from homology"/>
<dbReference type="InterPro" id="IPR023534">
    <property type="entry name" value="Rof/RNase_P-like"/>
</dbReference>
<keyword evidence="5" id="KW-1185">Reference proteome</keyword>
<dbReference type="GO" id="GO:0000172">
    <property type="term" value="C:ribonuclease MRP complex"/>
    <property type="evidence" value="ECO:0007669"/>
    <property type="project" value="InterPro"/>
</dbReference>
<dbReference type="GO" id="GO:0006364">
    <property type="term" value="P:rRNA processing"/>
    <property type="evidence" value="ECO:0007669"/>
    <property type="project" value="TreeGrafter"/>
</dbReference>
<dbReference type="Proteomes" id="UP000327013">
    <property type="component" value="Unassembled WGS sequence"/>
</dbReference>
<dbReference type="GO" id="GO:0033204">
    <property type="term" value="F:ribonuclease P RNA binding"/>
    <property type="evidence" value="ECO:0007669"/>
    <property type="project" value="InterPro"/>
</dbReference>
<feature type="compositionally biased region" description="Basic residues" evidence="3">
    <location>
        <begin position="54"/>
        <end position="72"/>
    </location>
</feature>
<dbReference type="GO" id="GO:0001682">
    <property type="term" value="P:tRNA 5'-leader removal"/>
    <property type="evidence" value="ECO:0007669"/>
    <property type="project" value="InterPro"/>
</dbReference>
<gene>
    <name evidence="4" type="ORF">FH972_022436</name>
</gene>